<evidence type="ECO:0000313" key="2">
    <source>
        <dbReference type="EMBL" id="KAB2607911.1"/>
    </source>
</evidence>
<dbReference type="EMBL" id="SMOL01000553">
    <property type="protein sequence ID" value="KAB2607911.1"/>
    <property type="molecule type" value="Genomic_DNA"/>
</dbReference>
<proteinExistence type="predicted"/>
<dbReference type="Pfam" id="PF12796">
    <property type="entry name" value="Ank_2"/>
    <property type="match status" value="1"/>
</dbReference>
<reference evidence="2 3" key="3">
    <citation type="submission" date="2019-11" db="EMBL/GenBank/DDBJ databases">
        <title>A de novo genome assembly of a pear dwarfing rootstock.</title>
        <authorList>
            <person name="Wang F."/>
            <person name="Wang J."/>
            <person name="Li S."/>
            <person name="Zhang Y."/>
            <person name="Fang M."/>
            <person name="Ma L."/>
            <person name="Zhao Y."/>
            <person name="Jiang S."/>
        </authorList>
    </citation>
    <scope>NUCLEOTIDE SEQUENCE [LARGE SCALE GENOMIC DNA]</scope>
    <source>
        <strain evidence="2">S2</strain>
        <tissue evidence="2">Leaf</tissue>
    </source>
</reference>
<organism evidence="2 3">
    <name type="scientific">Pyrus ussuriensis x Pyrus communis</name>
    <dbReference type="NCBI Taxonomy" id="2448454"/>
    <lineage>
        <taxon>Eukaryota</taxon>
        <taxon>Viridiplantae</taxon>
        <taxon>Streptophyta</taxon>
        <taxon>Embryophyta</taxon>
        <taxon>Tracheophyta</taxon>
        <taxon>Spermatophyta</taxon>
        <taxon>Magnoliopsida</taxon>
        <taxon>eudicotyledons</taxon>
        <taxon>Gunneridae</taxon>
        <taxon>Pentapetalae</taxon>
        <taxon>rosids</taxon>
        <taxon>fabids</taxon>
        <taxon>Rosales</taxon>
        <taxon>Rosaceae</taxon>
        <taxon>Amygdaloideae</taxon>
        <taxon>Maleae</taxon>
        <taxon>Pyrus</taxon>
    </lineage>
</organism>
<evidence type="ECO:0000256" key="1">
    <source>
        <dbReference type="PROSITE-ProRule" id="PRU00023"/>
    </source>
</evidence>
<dbReference type="PROSITE" id="PS50088">
    <property type="entry name" value="ANK_REPEAT"/>
    <property type="match status" value="1"/>
</dbReference>
<reference evidence="2 3" key="1">
    <citation type="submission" date="2019-09" db="EMBL/GenBank/DDBJ databases">
        <authorList>
            <person name="Ou C."/>
        </authorList>
    </citation>
    <scope>NUCLEOTIDE SEQUENCE [LARGE SCALE GENOMIC DNA]</scope>
    <source>
        <strain evidence="2">S2</strain>
        <tissue evidence="2">Leaf</tissue>
    </source>
</reference>
<name>A0A5N5G292_9ROSA</name>
<comment type="caution">
    <text evidence="2">The sequence shown here is derived from an EMBL/GenBank/DDBJ whole genome shotgun (WGS) entry which is preliminary data.</text>
</comment>
<gene>
    <name evidence="2" type="ORF">D8674_011079</name>
</gene>
<keyword evidence="1" id="KW-0040">ANK repeat</keyword>
<evidence type="ECO:0000313" key="3">
    <source>
        <dbReference type="Proteomes" id="UP000327157"/>
    </source>
</evidence>
<dbReference type="Gene3D" id="1.25.40.20">
    <property type="entry name" value="Ankyrin repeat-containing domain"/>
    <property type="match status" value="1"/>
</dbReference>
<accession>A0A5N5G292</accession>
<dbReference type="InterPro" id="IPR036770">
    <property type="entry name" value="Ankyrin_rpt-contain_sf"/>
</dbReference>
<keyword evidence="3" id="KW-1185">Reference proteome</keyword>
<dbReference type="PROSITE" id="PS50297">
    <property type="entry name" value="ANK_REP_REGION"/>
    <property type="match status" value="1"/>
</dbReference>
<protein>
    <submittedName>
        <fullName evidence="2">Ankyrin repeat-containing protein</fullName>
    </submittedName>
</protein>
<dbReference type="AlphaFoldDB" id="A0A5N5G292"/>
<reference evidence="3" key="2">
    <citation type="submission" date="2019-10" db="EMBL/GenBank/DDBJ databases">
        <title>A de novo genome assembly of a pear dwarfing rootstock.</title>
        <authorList>
            <person name="Wang F."/>
            <person name="Wang J."/>
            <person name="Li S."/>
            <person name="Zhang Y."/>
            <person name="Fang M."/>
            <person name="Ma L."/>
            <person name="Zhao Y."/>
            <person name="Jiang S."/>
        </authorList>
    </citation>
    <scope>NUCLEOTIDE SEQUENCE [LARGE SCALE GENOMIC DNA]</scope>
</reference>
<dbReference type="InterPro" id="IPR002110">
    <property type="entry name" value="Ankyrin_rpt"/>
</dbReference>
<feature type="repeat" description="ANK" evidence="1">
    <location>
        <begin position="70"/>
        <end position="84"/>
    </location>
</feature>
<dbReference type="OrthoDB" id="7729168at2759"/>
<dbReference type="Proteomes" id="UP000327157">
    <property type="component" value="Chromosome 14"/>
</dbReference>
<dbReference type="SUPFAM" id="SSF48403">
    <property type="entry name" value="Ankyrin repeat"/>
    <property type="match status" value="1"/>
</dbReference>
<sequence>MDKKLLDAAMAGDTAVLKDLIAEDPLVLNRALVSCVSETPLQGALMLVHLAFVTELLSCNPELAFELDSHGSTPLHVAVAKGHP</sequence>